<dbReference type="AlphaFoldDB" id="A0A1B7NSN8"/>
<evidence type="ECO:0000313" key="2">
    <source>
        <dbReference type="EMBL" id="OAX79761.1"/>
    </source>
</evidence>
<name>A0A1B7NSN8_9EURO</name>
<gene>
    <name evidence="2" type="ORF">ACJ72_05915</name>
</gene>
<dbReference type="Proteomes" id="UP000091918">
    <property type="component" value="Unassembled WGS sequence"/>
</dbReference>
<keyword evidence="3" id="KW-1185">Reference proteome</keyword>
<evidence type="ECO:0000313" key="3">
    <source>
        <dbReference type="Proteomes" id="UP000091918"/>
    </source>
</evidence>
<proteinExistence type="predicted"/>
<protein>
    <submittedName>
        <fullName evidence="2">Uncharacterized protein</fullName>
    </submittedName>
</protein>
<evidence type="ECO:0000256" key="1">
    <source>
        <dbReference type="SAM" id="MobiDB-lite"/>
    </source>
</evidence>
<comment type="caution">
    <text evidence="2">The sequence shown here is derived from an EMBL/GenBank/DDBJ whole genome shotgun (WGS) entry which is preliminary data.</text>
</comment>
<feature type="compositionally biased region" description="Low complexity" evidence="1">
    <location>
        <begin position="7"/>
        <end position="16"/>
    </location>
</feature>
<organism evidence="2 3">
    <name type="scientific">Emergomyces africanus</name>
    <dbReference type="NCBI Taxonomy" id="1955775"/>
    <lineage>
        <taxon>Eukaryota</taxon>
        <taxon>Fungi</taxon>
        <taxon>Dikarya</taxon>
        <taxon>Ascomycota</taxon>
        <taxon>Pezizomycotina</taxon>
        <taxon>Eurotiomycetes</taxon>
        <taxon>Eurotiomycetidae</taxon>
        <taxon>Onygenales</taxon>
        <taxon>Ajellomycetaceae</taxon>
        <taxon>Emergomyces</taxon>
    </lineage>
</organism>
<dbReference type="OrthoDB" id="4188785at2759"/>
<accession>A0A1B7NSN8</accession>
<feature type="region of interest" description="Disordered" evidence="1">
    <location>
        <begin position="1"/>
        <end position="24"/>
    </location>
</feature>
<sequence>MLTTRQSSDSNNNNNSGTVANDLKQEIREYQKEVKSSLDTKAETTFDGSNYQLEAWNVGILAVAEIIGGTDILTKKTNKKRPQREQL</sequence>
<reference evidence="2 3" key="1">
    <citation type="submission" date="2015-07" db="EMBL/GenBank/DDBJ databases">
        <title>Emmonsia species relationships and genome sequence.</title>
        <authorList>
            <person name="Cuomo C.A."/>
            <person name="Schwartz I.S."/>
            <person name="Kenyon C."/>
            <person name="de Hoog G.S."/>
            <person name="Govender N.P."/>
            <person name="Botha A."/>
            <person name="Moreno L."/>
            <person name="de Vries M."/>
            <person name="Munoz J.F."/>
            <person name="Stielow J.B."/>
        </authorList>
    </citation>
    <scope>NUCLEOTIDE SEQUENCE [LARGE SCALE GENOMIC DNA]</scope>
    <source>
        <strain evidence="2 3">CBS 136260</strain>
    </source>
</reference>
<dbReference type="EMBL" id="LGUA01000905">
    <property type="protein sequence ID" value="OAX79761.1"/>
    <property type="molecule type" value="Genomic_DNA"/>
</dbReference>